<proteinExistence type="predicted"/>
<organism evidence="1">
    <name type="scientific">Siphoviridae sp. ctckx14</name>
    <dbReference type="NCBI Taxonomy" id="2826396"/>
    <lineage>
        <taxon>Viruses</taxon>
        <taxon>Duplodnaviria</taxon>
        <taxon>Heunggongvirae</taxon>
        <taxon>Uroviricota</taxon>
        <taxon>Caudoviricetes</taxon>
    </lineage>
</organism>
<reference evidence="1" key="1">
    <citation type="journal article" date="2021" name="Proc. Natl. Acad. Sci. U.S.A.">
        <title>A Catalog of Tens of Thousands of Viruses from Human Metagenomes Reveals Hidden Associations with Chronic Diseases.</title>
        <authorList>
            <person name="Tisza M.J."/>
            <person name="Buck C.B."/>
        </authorList>
    </citation>
    <scope>NUCLEOTIDE SEQUENCE</scope>
    <source>
        <strain evidence="1">Ctckx14</strain>
    </source>
</reference>
<accession>A0A8S5MLW7</accession>
<dbReference type="EMBL" id="BK014934">
    <property type="protein sequence ID" value="DAD83365.1"/>
    <property type="molecule type" value="Genomic_DNA"/>
</dbReference>
<evidence type="ECO:0000313" key="1">
    <source>
        <dbReference type="EMBL" id="DAD83365.1"/>
    </source>
</evidence>
<protein>
    <submittedName>
        <fullName evidence="1">Uncharacterized protein</fullName>
    </submittedName>
</protein>
<sequence>MINYTDFFLGLFTASFASALGAYLNHLTNVSRLKKEREKYNKALLLMFIRCIDNCARFIMTTGVYSAFSEWDYSLWPEIRVEIAKAYPTEFIKFTLLIEKMSVVKDHSDVEFLREEAQRLKAHVQQLQ</sequence>
<name>A0A8S5MLW7_9CAUD</name>